<evidence type="ECO:0000313" key="2">
    <source>
        <dbReference type="Ensembl" id="ENSPSIP00000001105.1"/>
    </source>
</evidence>
<proteinExistence type="predicted"/>
<feature type="compositionally biased region" description="Pro residues" evidence="1">
    <location>
        <begin position="217"/>
        <end position="239"/>
    </location>
</feature>
<protein>
    <submittedName>
        <fullName evidence="2">Uncharacterized protein</fullName>
    </submittedName>
</protein>
<dbReference type="EMBL" id="AGCU01061289">
    <property type="status" value="NOT_ANNOTATED_CDS"/>
    <property type="molecule type" value="Genomic_DNA"/>
</dbReference>
<evidence type="ECO:0000256" key="1">
    <source>
        <dbReference type="SAM" id="MobiDB-lite"/>
    </source>
</evidence>
<dbReference type="AlphaFoldDB" id="K7EZ95"/>
<dbReference type="Proteomes" id="UP000007267">
    <property type="component" value="Unassembled WGS sequence"/>
</dbReference>
<dbReference type="Ensembl" id="ENSPSIT00000001107.1">
    <property type="protein sequence ID" value="ENSPSIP00000001105.1"/>
    <property type="gene ID" value="ENSPSIG00000001108.1"/>
</dbReference>
<keyword evidence="3" id="KW-1185">Reference proteome</keyword>
<dbReference type="HOGENOM" id="CLU_1133278_0_0_1"/>
<organism evidence="2 3">
    <name type="scientific">Pelodiscus sinensis</name>
    <name type="common">Chinese softshell turtle</name>
    <name type="synonym">Trionyx sinensis</name>
    <dbReference type="NCBI Taxonomy" id="13735"/>
    <lineage>
        <taxon>Eukaryota</taxon>
        <taxon>Metazoa</taxon>
        <taxon>Chordata</taxon>
        <taxon>Craniata</taxon>
        <taxon>Vertebrata</taxon>
        <taxon>Euteleostomi</taxon>
        <taxon>Archelosauria</taxon>
        <taxon>Testudinata</taxon>
        <taxon>Testudines</taxon>
        <taxon>Cryptodira</taxon>
        <taxon>Trionychia</taxon>
        <taxon>Trionychidae</taxon>
        <taxon>Pelodiscus</taxon>
    </lineage>
</organism>
<reference evidence="3" key="1">
    <citation type="submission" date="2011-10" db="EMBL/GenBank/DDBJ databases">
        <authorList>
            <consortium name="Soft-shell Turtle Genome Consortium"/>
        </authorList>
    </citation>
    <scope>NUCLEOTIDE SEQUENCE [LARGE SCALE GENOMIC DNA]</scope>
    <source>
        <strain evidence="3">Daiwa-1</strain>
    </source>
</reference>
<feature type="region of interest" description="Disordered" evidence="1">
    <location>
        <begin position="193"/>
        <end position="245"/>
    </location>
</feature>
<reference evidence="2" key="3">
    <citation type="submission" date="2025-08" db="UniProtKB">
        <authorList>
            <consortium name="Ensembl"/>
        </authorList>
    </citation>
    <scope>IDENTIFICATION</scope>
</reference>
<evidence type="ECO:0000313" key="3">
    <source>
        <dbReference type="Proteomes" id="UP000007267"/>
    </source>
</evidence>
<name>K7EZ95_PELSI</name>
<reference evidence="2" key="4">
    <citation type="submission" date="2025-09" db="UniProtKB">
        <authorList>
            <consortium name="Ensembl"/>
        </authorList>
    </citation>
    <scope>IDENTIFICATION</scope>
</reference>
<sequence length="245" mass="25836">MAAKQQPPMNPKRGGEVIPTSTVAPLCQCPTLCPPSLHDNSLTAASPKPSSHSNSYVLLPPVLQPGAPYSIPVIRPAAALRSPILTSLTLHGSLLHPQLHPLPPAKPLRCTVPVTHPVHIPPFTSQVAAAQPPQCLRPHPTLGLTIYQPIPASPLPSFNVTDLPVPPPPHAVLPQSLISQSPLSFTLTPFLYSTPQTPSTRVPGPYSTPTTGLHPQPQSPPSPPQPHSHCPPSPHPSPSPQQCSL</sequence>
<reference evidence="3" key="2">
    <citation type="journal article" date="2013" name="Nat. Genet.">
        <title>The draft genomes of soft-shell turtle and green sea turtle yield insights into the development and evolution of the turtle-specific body plan.</title>
        <authorList>
            <person name="Wang Z."/>
            <person name="Pascual-Anaya J."/>
            <person name="Zadissa A."/>
            <person name="Li W."/>
            <person name="Niimura Y."/>
            <person name="Huang Z."/>
            <person name="Li C."/>
            <person name="White S."/>
            <person name="Xiong Z."/>
            <person name="Fang D."/>
            <person name="Wang B."/>
            <person name="Ming Y."/>
            <person name="Chen Y."/>
            <person name="Zheng Y."/>
            <person name="Kuraku S."/>
            <person name="Pignatelli M."/>
            <person name="Herrero J."/>
            <person name="Beal K."/>
            <person name="Nozawa M."/>
            <person name="Li Q."/>
            <person name="Wang J."/>
            <person name="Zhang H."/>
            <person name="Yu L."/>
            <person name="Shigenobu S."/>
            <person name="Wang J."/>
            <person name="Liu J."/>
            <person name="Flicek P."/>
            <person name="Searle S."/>
            <person name="Wang J."/>
            <person name="Kuratani S."/>
            <person name="Yin Y."/>
            <person name="Aken B."/>
            <person name="Zhang G."/>
            <person name="Irie N."/>
        </authorList>
    </citation>
    <scope>NUCLEOTIDE SEQUENCE [LARGE SCALE GENOMIC DNA]</scope>
    <source>
        <strain evidence="3">Daiwa-1</strain>
    </source>
</reference>
<accession>K7EZ95</accession>